<keyword evidence="8 15" id="KW-0819">tRNA processing</keyword>
<comment type="subcellular location">
    <subcellularLocation>
        <location evidence="2 15">Cytoplasm</location>
    </subcellularLocation>
</comment>
<feature type="binding site" evidence="15">
    <location>
        <position position="43"/>
    </location>
    <ligand>
        <name>Mg(2+)</name>
        <dbReference type="ChEBI" id="CHEBI:18420"/>
    </ligand>
</feature>
<keyword evidence="19" id="KW-1185">Reference proteome</keyword>
<dbReference type="GO" id="GO:0005737">
    <property type="term" value="C:cytoplasm"/>
    <property type="evidence" value="ECO:0007669"/>
    <property type="project" value="UniProtKB-SubCell"/>
</dbReference>
<evidence type="ECO:0000256" key="9">
    <source>
        <dbReference type="ARBA" id="ARBA00022722"/>
    </source>
</evidence>
<dbReference type="Gene3D" id="1.10.1520.10">
    <property type="entry name" value="Ribonuclease III domain"/>
    <property type="match status" value="1"/>
</dbReference>
<dbReference type="GO" id="GO:0004525">
    <property type="term" value="F:ribonuclease III activity"/>
    <property type="evidence" value="ECO:0007669"/>
    <property type="project" value="UniProtKB-UniRule"/>
</dbReference>
<dbReference type="EC" id="3.1.26.3" evidence="15"/>
<dbReference type="GO" id="GO:0006397">
    <property type="term" value="P:mRNA processing"/>
    <property type="evidence" value="ECO:0007669"/>
    <property type="project" value="UniProtKB-UniRule"/>
</dbReference>
<feature type="binding site" evidence="15">
    <location>
        <position position="119"/>
    </location>
    <ligand>
        <name>Mg(2+)</name>
        <dbReference type="ChEBI" id="CHEBI:18420"/>
    </ligand>
</feature>
<evidence type="ECO:0000259" key="16">
    <source>
        <dbReference type="PROSITE" id="PS50137"/>
    </source>
</evidence>
<dbReference type="PROSITE" id="PS50142">
    <property type="entry name" value="RNASE_3_2"/>
    <property type="match status" value="1"/>
</dbReference>
<evidence type="ECO:0000259" key="17">
    <source>
        <dbReference type="PROSITE" id="PS50142"/>
    </source>
</evidence>
<evidence type="ECO:0000256" key="1">
    <source>
        <dbReference type="ARBA" id="ARBA00000109"/>
    </source>
</evidence>
<evidence type="ECO:0000313" key="19">
    <source>
        <dbReference type="Proteomes" id="UP000527616"/>
    </source>
</evidence>
<dbReference type="PROSITE" id="PS00517">
    <property type="entry name" value="RNASE_3_1"/>
    <property type="match status" value="1"/>
</dbReference>
<comment type="similarity">
    <text evidence="3">Belongs to the ribonuclease III family.</text>
</comment>
<evidence type="ECO:0000313" key="18">
    <source>
        <dbReference type="EMBL" id="NYI72265.1"/>
    </source>
</evidence>
<evidence type="ECO:0000256" key="12">
    <source>
        <dbReference type="ARBA" id="ARBA00022801"/>
    </source>
</evidence>
<dbReference type="Pfam" id="PF14622">
    <property type="entry name" value="Ribonucleas_3_3"/>
    <property type="match status" value="1"/>
</dbReference>
<feature type="active site" evidence="15">
    <location>
        <position position="119"/>
    </location>
</feature>
<dbReference type="InterPro" id="IPR000999">
    <property type="entry name" value="RNase_III_dom"/>
</dbReference>
<name>A0A7Z0DAY9_9ACTN</name>
<feature type="active site" evidence="15">
    <location>
        <position position="47"/>
    </location>
</feature>
<keyword evidence="6 15" id="KW-0698">rRNA processing</keyword>
<keyword evidence="15" id="KW-0699">rRNA-binding</keyword>
<comment type="cofactor">
    <cofactor evidence="15">
        <name>Mg(2+)</name>
        <dbReference type="ChEBI" id="CHEBI:18420"/>
    </cofactor>
</comment>
<comment type="subunit">
    <text evidence="4 15">Homodimer.</text>
</comment>
<evidence type="ECO:0000256" key="6">
    <source>
        <dbReference type="ARBA" id="ARBA00022552"/>
    </source>
</evidence>
<dbReference type="HAMAP" id="MF_00104">
    <property type="entry name" value="RNase_III"/>
    <property type="match status" value="1"/>
</dbReference>
<organism evidence="18 19">
    <name type="scientific">Naumannella cuiyingiana</name>
    <dbReference type="NCBI Taxonomy" id="1347891"/>
    <lineage>
        <taxon>Bacteria</taxon>
        <taxon>Bacillati</taxon>
        <taxon>Actinomycetota</taxon>
        <taxon>Actinomycetes</taxon>
        <taxon>Propionibacteriales</taxon>
        <taxon>Propionibacteriaceae</taxon>
        <taxon>Naumannella</taxon>
    </lineage>
</organism>
<evidence type="ECO:0000256" key="5">
    <source>
        <dbReference type="ARBA" id="ARBA00022490"/>
    </source>
</evidence>
<evidence type="ECO:0000256" key="13">
    <source>
        <dbReference type="ARBA" id="ARBA00022842"/>
    </source>
</evidence>
<dbReference type="PANTHER" id="PTHR11207">
    <property type="entry name" value="RIBONUCLEASE III"/>
    <property type="match status" value="1"/>
</dbReference>
<dbReference type="AlphaFoldDB" id="A0A7Z0DAY9"/>
<protein>
    <recommendedName>
        <fullName evidence="15">Ribonuclease 3</fullName>
        <ecNumber evidence="15">3.1.26.3</ecNumber>
    </recommendedName>
    <alternativeName>
        <fullName evidence="15">Ribonuclease III</fullName>
        <shortName evidence="15">RNase III</shortName>
    </alternativeName>
</protein>
<dbReference type="PROSITE" id="PS50137">
    <property type="entry name" value="DS_RBD"/>
    <property type="match status" value="1"/>
</dbReference>
<evidence type="ECO:0000256" key="7">
    <source>
        <dbReference type="ARBA" id="ARBA00022664"/>
    </source>
</evidence>
<evidence type="ECO:0000256" key="14">
    <source>
        <dbReference type="ARBA" id="ARBA00022884"/>
    </source>
</evidence>
<dbReference type="CDD" id="cd00593">
    <property type="entry name" value="RIBOc"/>
    <property type="match status" value="1"/>
</dbReference>
<evidence type="ECO:0000256" key="11">
    <source>
        <dbReference type="ARBA" id="ARBA00022759"/>
    </source>
</evidence>
<accession>A0A7Z0DAY9</accession>
<evidence type="ECO:0000256" key="4">
    <source>
        <dbReference type="ARBA" id="ARBA00011738"/>
    </source>
</evidence>
<comment type="function">
    <text evidence="15">Digests double-stranded RNA. Involved in the processing of primary rRNA transcript to yield the immediate precursors to the large and small rRNAs (23S and 16S). Processes some mRNAs, and tRNAs when they are encoded in the rRNA operon. Processes pre-crRNA and tracrRNA of type II CRISPR loci if present in the organism.</text>
</comment>
<dbReference type="GO" id="GO:0010468">
    <property type="term" value="P:regulation of gene expression"/>
    <property type="evidence" value="ECO:0007669"/>
    <property type="project" value="TreeGrafter"/>
</dbReference>
<evidence type="ECO:0000256" key="15">
    <source>
        <dbReference type="HAMAP-Rule" id="MF_00104"/>
    </source>
</evidence>
<dbReference type="GO" id="GO:0006364">
    <property type="term" value="P:rRNA processing"/>
    <property type="evidence" value="ECO:0007669"/>
    <property type="project" value="UniProtKB-UniRule"/>
</dbReference>
<dbReference type="GO" id="GO:0042802">
    <property type="term" value="F:identical protein binding"/>
    <property type="evidence" value="ECO:0007669"/>
    <property type="project" value="UniProtKB-ARBA"/>
</dbReference>
<evidence type="ECO:0000256" key="2">
    <source>
        <dbReference type="ARBA" id="ARBA00004496"/>
    </source>
</evidence>
<feature type="domain" description="RNase III" evidence="17">
    <location>
        <begin position="16"/>
        <end position="130"/>
    </location>
</feature>
<keyword evidence="10 15" id="KW-0479">Metal-binding</keyword>
<dbReference type="EMBL" id="JACBZS010000001">
    <property type="protein sequence ID" value="NYI72265.1"/>
    <property type="molecule type" value="Genomic_DNA"/>
</dbReference>
<dbReference type="FunFam" id="1.10.1520.10:FF:000001">
    <property type="entry name" value="Ribonuclease 3"/>
    <property type="match status" value="1"/>
</dbReference>
<dbReference type="GO" id="GO:0019843">
    <property type="term" value="F:rRNA binding"/>
    <property type="evidence" value="ECO:0007669"/>
    <property type="project" value="UniProtKB-KW"/>
</dbReference>
<comment type="catalytic activity">
    <reaction evidence="1 15">
        <text>Endonucleolytic cleavage to 5'-phosphomonoester.</text>
        <dbReference type="EC" id="3.1.26.3"/>
    </reaction>
</comment>
<evidence type="ECO:0000256" key="8">
    <source>
        <dbReference type="ARBA" id="ARBA00022694"/>
    </source>
</evidence>
<dbReference type="Proteomes" id="UP000527616">
    <property type="component" value="Unassembled WGS sequence"/>
</dbReference>
<dbReference type="Pfam" id="PF00035">
    <property type="entry name" value="dsrm"/>
    <property type="match status" value="1"/>
</dbReference>
<feature type="domain" description="DRBM" evidence="16">
    <location>
        <begin position="157"/>
        <end position="225"/>
    </location>
</feature>
<dbReference type="Gene3D" id="3.30.160.20">
    <property type="match status" value="1"/>
</dbReference>
<dbReference type="GO" id="GO:0003725">
    <property type="term" value="F:double-stranded RNA binding"/>
    <property type="evidence" value="ECO:0007669"/>
    <property type="project" value="TreeGrafter"/>
</dbReference>
<reference evidence="18 19" key="1">
    <citation type="submission" date="2020-07" db="EMBL/GenBank/DDBJ databases">
        <title>Sequencing the genomes of 1000 actinobacteria strains.</title>
        <authorList>
            <person name="Klenk H.-P."/>
        </authorList>
    </citation>
    <scope>NUCLEOTIDE SEQUENCE [LARGE SCALE GENOMIC DNA]</scope>
    <source>
        <strain evidence="18 19">DSM 103164</strain>
    </source>
</reference>
<keyword evidence="13 15" id="KW-0460">Magnesium</keyword>
<keyword evidence="12 15" id="KW-0378">Hydrolase</keyword>
<dbReference type="SUPFAM" id="SSF54768">
    <property type="entry name" value="dsRNA-binding domain-like"/>
    <property type="match status" value="1"/>
</dbReference>
<dbReference type="GO" id="GO:0046872">
    <property type="term" value="F:metal ion binding"/>
    <property type="evidence" value="ECO:0007669"/>
    <property type="project" value="UniProtKB-KW"/>
</dbReference>
<sequence length="246" mass="26078">MPKLDQVCADLGVVMDAELRTLALTHRSFAYENGGLPTNERLEFLGDAVLGLIVTEHLYATHPEVSEGSLAKLRAAVVNARALAEVARELSLGAEVRLGRGELGTGGQDKPSILADTLEAIIGAIYLVHGADGASRFVHHLFDPLMSRAAKLGAGLDWKTSLQELAAGTGHGAPWYGVTESGPDHDKRFEAHAHVGELTFGPGVGRSKKQAEQEAASIAFAAMKHMSEAAPRRAALDDEPVGFLDD</sequence>
<feature type="binding site" evidence="15">
    <location>
        <position position="116"/>
    </location>
    <ligand>
        <name>Mg(2+)</name>
        <dbReference type="ChEBI" id="CHEBI:18420"/>
    </ligand>
</feature>
<evidence type="ECO:0000256" key="3">
    <source>
        <dbReference type="ARBA" id="ARBA00010183"/>
    </source>
</evidence>
<keyword evidence="9 15" id="KW-0540">Nuclease</keyword>
<dbReference type="FunFam" id="3.30.160.20:FF:000003">
    <property type="entry name" value="Ribonuclease 3"/>
    <property type="match status" value="1"/>
</dbReference>
<dbReference type="CDD" id="cd10845">
    <property type="entry name" value="DSRM_RNAse_III_family"/>
    <property type="match status" value="1"/>
</dbReference>
<keyword evidence="5 15" id="KW-0963">Cytoplasm</keyword>
<gene>
    <name evidence="15" type="primary">rnc</name>
    <name evidence="18" type="ORF">GGQ54_002825</name>
</gene>
<dbReference type="InterPro" id="IPR036389">
    <property type="entry name" value="RNase_III_sf"/>
</dbReference>
<comment type="caution">
    <text evidence="18">The sequence shown here is derived from an EMBL/GenBank/DDBJ whole genome shotgun (WGS) entry which is preliminary data.</text>
</comment>
<keyword evidence="14 15" id="KW-0694">RNA-binding</keyword>
<keyword evidence="11 15" id="KW-0255">Endonuclease</keyword>
<dbReference type="InterPro" id="IPR014720">
    <property type="entry name" value="dsRBD_dom"/>
</dbReference>
<dbReference type="SUPFAM" id="SSF69065">
    <property type="entry name" value="RNase III domain-like"/>
    <property type="match status" value="1"/>
</dbReference>
<proteinExistence type="inferred from homology"/>
<dbReference type="GO" id="GO:0008033">
    <property type="term" value="P:tRNA processing"/>
    <property type="evidence" value="ECO:0007669"/>
    <property type="project" value="UniProtKB-KW"/>
</dbReference>
<dbReference type="PANTHER" id="PTHR11207:SF0">
    <property type="entry name" value="RIBONUCLEASE 3"/>
    <property type="match status" value="1"/>
</dbReference>
<dbReference type="NCBIfam" id="TIGR02191">
    <property type="entry name" value="RNaseIII"/>
    <property type="match status" value="1"/>
</dbReference>
<keyword evidence="7 15" id="KW-0507">mRNA processing</keyword>
<dbReference type="SMART" id="SM00358">
    <property type="entry name" value="DSRM"/>
    <property type="match status" value="1"/>
</dbReference>
<dbReference type="SMART" id="SM00535">
    <property type="entry name" value="RIBOc"/>
    <property type="match status" value="1"/>
</dbReference>
<evidence type="ECO:0000256" key="10">
    <source>
        <dbReference type="ARBA" id="ARBA00022723"/>
    </source>
</evidence>
<dbReference type="InterPro" id="IPR011907">
    <property type="entry name" value="RNase_III"/>
</dbReference>